<keyword evidence="2" id="KW-1133">Transmembrane helix</keyword>
<keyword evidence="2" id="KW-0812">Transmembrane</keyword>
<proteinExistence type="predicted"/>
<reference evidence="4" key="1">
    <citation type="journal article" date="2019" name="Int. J. Syst. Evol. Microbiol.">
        <title>The Global Catalogue of Microorganisms (GCM) 10K type strain sequencing project: providing services to taxonomists for standard genome sequencing and annotation.</title>
        <authorList>
            <consortium name="The Broad Institute Genomics Platform"/>
            <consortium name="The Broad Institute Genome Sequencing Center for Infectious Disease"/>
            <person name="Wu L."/>
            <person name="Ma J."/>
        </authorList>
    </citation>
    <scope>NUCLEOTIDE SEQUENCE [LARGE SCALE GENOMIC DNA]</scope>
    <source>
        <strain evidence="4">TISTR 2466</strain>
    </source>
</reference>
<dbReference type="Proteomes" id="UP001597399">
    <property type="component" value="Unassembled WGS sequence"/>
</dbReference>
<sequence length="139" mass="14912">MERINKFNYWLGIVVTAALLLESAFGIYSFVHSKQQARSFQSNFLQNRPNFNGGNGSESASNGSNGAPQFGGGTSSQNSGQRPSGIRARSGAQASPIQLVIHIVSLILAAASLVMTAIIGKNNARKRKELMEQEKGTQE</sequence>
<gene>
    <name evidence="3" type="ORF">ACFSUE_09500</name>
</gene>
<feature type="compositionally biased region" description="Low complexity" evidence="1">
    <location>
        <begin position="57"/>
        <end position="66"/>
    </location>
</feature>
<dbReference type="RefSeq" id="WP_253061286.1">
    <property type="nucleotide sequence ID" value="NZ_JAMXWM010000008.1"/>
</dbReference>
<evidence type="ECO:0000313" key="4">
    <source>
        <dbReference type="Proteomes" id="UP001597399"/>
    </source>
</evidence>
<keyword evidence="2" id="KW-0472">Membrane</keyword>
<comment type="caution">
    <text evidence="3">The sequence shown here is derived from an EMBL/GenBank/DDBJ whole genome shotgun (WGS) entry which is preliminary data.</text>
</comment>
<dbReference type="EMBL" id="JBHUMQ010000023">
    <property type="protein sequence ID" value="MFD2693856.1"/>
    <property type="molecule type" value="Genomic_DNA"/>
</dbReference>
<feature type="region of interest" description="Disordered" evidence="1">
    <location>
        <begin position="42"/>
        <end position="89"/>
    </location>
</feature>
<name>A0ABW5S2N1_9BACL</name>
<feature type="transmembrane region" description="Helical" evidence="2">
    <location>
        <begin position="7"/>
        <end position="31"/>
    </location>
</feature>
<protein>
    <submittedName>
        <fullName evidence="3">Uncharacterized protein</fullName>
    </submittedName>
</protein>
<feature type="transmembrane region" description="Helical" evidence="2">
    <location>
        <begin position="99"/>
        <end position="120"/>
    </location>
</feature>
<keyword evidence="4" id="KW-1185">Reference proteome</keyword>
<accession>A0ABW5S2N1</accession>
<evidence type="ECO:0000313" key="3">
    <source>
        <dbReference type="EMBL" id="MFD2693856.1"/>
    </source>
</evidence>
<organism evidence="3 4">
    <name type="scientific">Sporolactobacillus shoreicorticis</name>
    <dbReference type="NCBI Taxonomy" id="1923877"/>
    <lineage>
        <taxon>Bacteria</taxon>
        <taxon>Bacillati</taxon>
        <taxon>Bacillota</taxon>
        <taxon>Bacilli</taxon>
        <taxon>Bacillales</taxon>
        <taxon>Sporolactobacillaceae</taxon>
        <taxon>Sporolactobacillus</taxon>
    </lineage>
</organism>
<evidence type="ECO:0000256" key="2">
    <source>
        <dbReference type="SAM" id="Phobius"/>
    </source>
</evidence>
<evidence type="ECO:0000256" key="1">
    <source>
        <dbReference type="SAM" id="MobiDB-lite"/>
    </source>
</evidence>